<keyword evidence="5 9" id="KW-0648">Protein biosynthesis</keyword>
<dbReference type="EMBL" id="WHLY01000002">
    <property type="protein sequence ID" value="MPR36870.1"/>
    <property type="molecule type" value="Genomic_DNA"/>
</dbReference>
<evidence type="ECO:0000256" key="3">
    <source>
        <dbReference type="ARBA" id="ARBA00022741"/>
    </source>
</evidence>
<dbReference type="InterPro" id="IPR017449">
    <property type="entry name" value="Pro-tRNA_synth_II"/>
</dbReference>
<evidence type="ECO:0000256" key="1">
    <source>
        <dbReference type="ARBA" id="ARBA00022490"/>
    </source>
</evidence>
<evidence type="ECO:0000256" key="7">
    <source>
        <dbReference type="ARBA" id="ARBA00047671"/>
    </source>
</evidence>
<dbReference type="Gene3D" id="3.30.930.10">
    <property type="entry name" value="Bira Bifunctional Protein, Domain 2"/>
    <property type="match status" value="1"/>
</dbReference>
<gene>
    <name evidence="9" type="primary">proS</name>
    <name evidence="11" type="ORF">GBK04_26945</name>
</gene>
<accession>A0A7C9FFQ1</accession>
<dbReference type="CDD" id="cd00862">
    <property type="entry name" value="ProRS_anticodon_zinc"/>
    <property type="match status" value="1"/>
</dbReference>
<proteinExistence type="inferred from homology"/>
<comment type="subcellular location">
    <subcellularLocation>
        <location evidence="9">Cytoplasm</location>
    </subcellularLocation>
</comment>
<dbReference type="SUPFAM" id="SSF55681">
    <property type="entry name" value="Class II aaRS and biotin synthetases"/>
    <property type="match status" value="1"/>
</dbReference>
<comment type="function">
    <text evidence="9">Catalyzes the attachment of proline to tRNA(Pro) in a two-step reaction: proline is first activated by ATP to form Pro-AMP and then transferred to the acceptor end of tRNA(Pro).</text>
</comment>
<dbReference type="Proteomes" id="UP000479293">
    <property type="component" value="Unassembled WGS sequence"/>
</dbReference>
<dbReference type="SMART" id="SM00946">
    <property type="entry name" value="ProRS-C_1"/>
    <property type="match status" value="1"/>
</dbReference>
<dbReference type="InterPro" id="IPR004154">
    <property type="entry name" value="Anticodon-bd"/>
</dbReference>
<keyword evidence="3 9" id="KW-0547">Nucleotide-binding</keyword>
<keyword evidence="12" id="KW-1185">Reference proteome</keyword>
<dbReference type="GO" id="GO:0004827">
    <property type="term" value="F:proline-tRNA ligase activity"/>
    <property type="evidence" value="ECO:0007669"/>
    <property type="project" value="UniProtKB-UniRule"/>
</dbReference>
<comment type="domain">
    <text evidence="9">Consists of three domains: the N-terminal catalytic domain, the anticodon-binding domain and the C-terminal extension.</text>
</comment>
<comment type="subunit">
    <text evidence="9">Homodimer.</text>
</comment>
<name>A0A7C9FFQ1_9BACT</name>
<dbReference type="InterPro" id="IPR006195">
    <property type="entry name" value="aa-tRNA-synth_II"/>
</dbReference>
<evidence type="ECO:0000313" key="12">
    <source>
        <dbReference type="Proteomes" id="UP000479293"/>
    </source>
</evidence>
<dbReference type="PANTHER" id="PTHR43382:SF2">
    <property type="entry name" value="BIFUNCTIONAL GLUTAMATE_PROLINE--TRNA LIGASE"/>
    <property type="match status" value="1"/>
</dbReference>
<dbReference type="PROSITE" id="PS50862">
    <property type="entry name" value="AA_TRNA_LIGASE_II"/>
    <property type="match status" value="1"/>
</dbReference>
<dbReference type="Gene3D" id="3.40.50.800">
    <property type="entry name" value="Anticodon-binding domain"/>
    <property type="match status" value="1"/>
</dbReference>
<dbReference type="Pfam" id="PF03129">
    <property type="entry name" value="HGTP_anticodon"/>
    <property type="match status" value="1"/>
</dbReference>
<keyword evidence="1 9" id="KW-0963">Cytoplasm</keyword>
<dbReference type="InterPro" id="IPR002314">
    <property type="entry name" value="aa-tRNA-synt_IIb"/>
</dbReference>
<dbReference type="GO" id="GO:0006433">
    <property type="term" value="P:prolyl-tRNA aminoacylation"/>
    <property type="evidence" value="ECO:0007669"/>
    <property type="project" value="UniProtKB-UniRule"/>
</dbReference>
<dbReference type="NCBIfam" id="TIGR00408">
    <property type="entry name" value="proS_fam_I"/>
    <property type="match status" value="1"/>
</dbReference>
<protein>
    <recommendedName>
        <fullName evidence="9">Proline--tRNA ligase</fullName>
        <ecNumber evidence="9">6.1.1.15</ecNumber>
    </recommendedName>
    <alternativeName>
        <fullName evidence="9">Prolyl-tRNA synthetase</fullName>
        <shortName evidence="9">ProRS</shortName>
    </alternativeName>
</protein>
<dbReference type="PANTHER" id="PTHR43382">
    <property type="entry name" value="PROLYL-TRNA SYNTHETASE"/>
    <property type="match status" value="1"/>
</dbReference>
<evidence type="ECO:0000256" key="5">
    <source>
        <dbReference type="ARBA" id="ARBA00022917"/>
    </source>
</evidence>
<organism evidence="11 12">
    <name type="scientific">Salmonirosea aquatica</name>
    <dbReference type="NCBI Taxonomy" id="2654236"/>
    <lineage>
        <taxon>Bacteria</taxon>
        <taxon>Pseudomonadati</taxon>
        <taxon>Bacteroidota</taxon>
        <taxon>Cytophagia</taxon>
        <taxon>Cytophagales</taxon>
        <taxon>Spirosomataceae</taxon>
        <taxon>Salmonirosea</taxon>
    </lineage>
</organism>
<evidence type="ECO:0000256" key="4">
    <source>
        <dbReference type="ARBA" id="ARBA00022840"/>
    </source>
</evidence>
<dbReference type="Gene3D" id="3.30.110.30">
    <property type="entry name" value="C-terminal domain of ProRS"/>
    <property type="match status" value="1"/>
</dbReference>
<evidence type="ECO:0000256" key="2">
    <source>
        <dbReference type="ARBA" id="ARBA00022598"/>
    </source>
</evidence>
<comment type="similarity">
    <text evidence="8 9">Belongs to the class-II aminoacyl-tRNA synthetase family. ProS type 3 subfamily.</text>
</comment>
<dbReference type="InterPro" id="IPR016061">
    <property type="entry name" value="Pro-tRNA_ligase_II_C"/>
</dbReference>
<dbReference type="AlphaFoldDB" id="A0A7C9FFQ1"/>
<reference evidence="11 12" key="1">
    <citation type="submission" date="2019-10" db="EMBL/GenBank/DDBJ databases">
        <title>Draft Genome Sequence of Cytophagaceae sp. SJW1-29.</title>
        <authorList>
            <person name="Choi A."/>
        </authorList>
    </citation>
    <scope>NUCLEOTIDE SEQUENCE [LARGE SCALE GENOMIC DNA]</scope>
    <source>
        <strain evidence="11 12">SJW1-29</strain>
    </source>
</reference>
<dbReference type="RefSeq" id="WP_152765144.1">
    <property type="nucleotide sequence ID" value="NZ_WHLY01000002.1"/>
</dbReference>
<dbReference type="InterPro" id="IPR045864">
    <property type="entry name" value="aa-tRNA-synth_II/BPL/LPL"/>
</dbReference>
<sequence length="491" mass="56016">MSKALPTRSENYSEWYNELVKRADLAENSPVRGCMVIKPYGFSIWEKMQRALDDMFKETGHSNAYFPLFIPKSFLSKEADHVEGFAKECAVVTHYRLMNDPVTGGVVVDPAAKLEEELIVRPTSETVIWSTYKNWIQSYRDLPLLINQWANVVRWEMRTRIFLRTTEFLWQEGHTAHATSAEAVAETEQMLGVYATFVEEWMALPVLRGIKTPNERFAGAVETYCIEALMQDNRALQAGTSHFLGQNFAKAFEVKFQDKDGKLEYVWGTSWGSSTRLMGALIMAHSDDSGLVLPPKLAPIQVVIVPIYRDENQLARISEKVALLVKDLKKRGISVKYDDSDAYKPGYKFAEYELRGVPIRLALGMRDLENGTVEVARRDTKTKETRTYEDIVDHVETLLETIQQAIYDKALAYREANSHKADTYDEFKEILDSRGGFIYAHWDGTSETEEKIKEETKATIRCIPLDAVEEQGTCIYSGKPSSRRVVFARAY</sequence>
<keyword evidence="6 9" id="KW-0030">Aminoacyl-tRNA synthetase</keyword>
<dbReference type="HAMAP" id="MF_01571">
    <property type="entry name" value="Pro_tRNA_synth_type3"/>
    <property type="match status" value="1"/>
</dbReference>
<dbReference type="EC" id="6.1.1.15" evidence="9"/>
<evidence type="ECO:0000256" key="6">
    <source>
        <dbReference type="ARBA" id="ARBA00023146"/>
    </source>
</evidence>
<evidence type="ECO:0000256" key="9">
    <source>
        <dbReference type="HAMAP-Rule" id="MF_01571"/>
    </source>
</evidence>
<keyword evidence="4 9" id="KW-0067">ATP-binding</keyword>
<dbReference type="Pfam" id="PF00587">
    <property type="entry name" value="tRNA-synt_2b"/>
    <property type="match status" value="1"/>
</dbReference>
<comment type="catalytic activity">
    <reaction evidence="7 9">
        <text>tRNA(Pro) + L-proline + ATP = L-prolyl-tRNA(Pro) + AMP + diphosphate</text>
        <dbReference type="Rhea" id="RHEA:14305"/>
        <dbReference type="Rhea" id="RHEA-COMP:9700"/>
        <dbReference type="Rhea" id="RHEA-COMP:9702"/>
        <dbReference type="ChEBI" id="CHEBI:30616"/>
        <dbReference type="ChEBI" id="CHEBI:33019"/>
        <dbReference type="ChEBI" id="CHEBI:60039"/>
        <dbReference type="ChEBI" id="CHEBI:78442"/>
        <dbReference type="ChEBI" id="CHEBI:78532"/>
        <dbReference type="ChEBI" id="CHEBI:456215"/>
        <dbReference type="EC" id="6.1.1.15"/>
    </reaction>
</comment>
<dbReference type="FunFam" id="3.30.930.10:FF:000023">
    <property type="entry name" value="Proline--tRNA ligase"/>
    <property type="match status" value="1"/>
</dbReference>
<dbReference type="GO" id="GO:0005524">
    <property type="term" value="F:ATP binding"/>
    <property type="evidence" value="ECO:0007669"/>
    <property type="project" value="UniProtKB-UniRule"/>
</dbReference>
<evidence type="ECO:0000259" key="10">
    <source>
        <dbReference type="PROSITE" id="PS50862"/>
    </source>
</evidence>
<dbReference type="InterPro" id="IPR036621">
    <property type="entry name" value="Anticodon-bd_dom_sf"/>
</dbReference>
<feature type="domain" description="Aminoacyl-transfer RNA synthetases class-II family profile" evidence="10">
    <location>
        <begin position="39"/>
        <end position="294"/>
    </location>
</feature>
<keyword evidence="2 9" id="KW-0436">Ligase</keyword>
<dbReference type="SUPFAM" id="SSF52954">
    <property type="entry name" value="Class II aaRS ABD-related"/>
    <property type="match status" value="1"/>
</dbReference>
<evidence type="ECO:0000256" key="8">
    <source>
        <dbReference type="ARBA" id="ARBA00060806"/>
    </source>
</evidence>
<dbReference type="GO" id="GO:0005737">
    <property type="term" value="C:cytoplasm"/>
    <property type="evidence" value="ECO:0007669"/>
    <property type="project" value="UniProtKB-SubCell"/>
</dbReference>
<dbReference type="GO" id="GO:0017101">
    <property type="term" value="C:aminoacyl-tRNA synthetase multienzyme complex"/>
    <property type="evidence" value="ECO:0007669"/>
    <property type="project" value="TreeGrafter"/>
</dbReference>
<dbReference type="SUPFAM" id="SSF64586">
    <property type="entry name" value="C-terminal domain of ProRS"/>
    <property type="match status" value="1"/>
</dbReference>
<dbReference type="InterPro" id="IPR004499">
    <property type="entry name" value="Pro-tRNA-ligase_IIa_arc-type"/>
</dbReference>
<dbReference type="InterPro" id="IPR033721">
    <property type="entry name" value="ProRS_core_arch_euk"/>
</dbReference>
<comment type="caution">
    <text evidence="11">The sequence shown here is derived from an EMBL/GenBank/DDBJ whole genome shotgun (WGS) entry which is preliminary data.</text>
</comment>
<dbReference type="CDD" id="cd00778">
    <property type="entry name" value="ProRS_core_arch_euk"/>
    <property type="match status" value="1"/>
</dbReference>
<evidence type="ECO:0000313" key="11">
    <source>
        <dbReference type="EMBL" id="MPR36870.1"/>
    </source>
</evidence>
<dbReference type="Pfam" id="PF09180">
    <property type="entry name" value="ProRS-C_1"/>
    <property type="match status" value="1"/>
</dbReference>